<feature type="transmembrane region" description="Helical" evidence="5">
    <location>
        <begin position="456"/>
        <end position="474"/>
    </location>
</feature>
<feature type="transmembrane region" description="Helical" evidence="5">
    <location>
        <begin position="119"/>
        <end position="139"/>
    </location>
</feature>
<accession>A0A9P7V9P2</accession>
<proteinExistence type="predicted"/>
<dbReference type="GO" id="GO:0005452">
    <property type="term" value="F:solute:inorganic anion antiporter activity"/>
    <property type="evidence" value="ECO:0007669"/>
    <property type="project" value="InterPro"/>
</dbReference>
<keyword evidence="2 5" id="KW-0812">Transmembrane</keyword>
<evidence type="ECO:0000313" key="8">
    <source>
        <dbReference type="Proteomes" id="UP000790833"/>
    </source>
</evidence>
<comment type="caution">
    <text evidence="7">The sequence shown here is derived from an EMBL/GenBank/DDBJ whole genome shotgun (WGS) entry which is preliminary data.</text>
</comment>
<evidence type="ECO:0000256" key="2">
    <source>
        <dbReference type="ARBA" id="ARBA00022692"/>
    </source>
</evidence>
<dbReference type="RefSeq" id="XP_043049337.1">
    <property type="nucleotide sequence ID" value="XM_043191325.1"/>
</dbReference>
<dbReference type="PANTHER" id="PTHR11453">
    <property type="entry name" value="ANION EXCHANGE PROTEIN"/>
    <property type="match status" value="1"/>
</dbReference>
<feature type="transmembrane region" description="Helical" evidence="5">
    <location>
        <begin position="280"/>
        <end position="301"/>
    </location>
</feature>
<evidence type="ECO:0000256" key="4">
    <source>
        <dbReference type="ARBA" id="ARBA00023136"/>
    </source>
</evidence>
<dbReference type="GO" id="GO:0006820">
    <property type="term" value="P:monoatomic anion transport"/>
    <property type="evidence" value="ECO:0007669"/>
    <property type="project" value="InterPro"/>
</dbReference>
<evidence type="ECO:0000256" key="3">
    <source>
        <dbReference type="ARBA" id="ARBA00022989"/>
    </source>
</evidence>
<dbReference type="OrthoDB" id="1735926at2759"/>
<name>A0A9P7V9P2_9ASCO</name>
<feature type="domain" description="Bicarbonate transporter-like transmembrane" evidence="6">
    <location>
        <begin position="14"/>
        <end position="179"/>
    </location>
</feature>
<dbReference type="Pfam" id="PF00955">
    <property type="entry name" value="HCO3_cotransp"/>
    <property type="match status" value="2"/>
</dbReference>
<dbReference type="InterPro" id="IPR011531">
    <property type="entry name" value="HCO3_transpt-like_TM_dom"/>
</dbReference>
<dbReference type="GeneID" id="66113856"/>
<feature type="domain" description="Bicarbonate transporter-like transmembrane" evidence="6">
    <location>
        <begin position="187"/>
        <end position="513"/>
    </location>
</feature>
<evidence type="ECO:0000256" key="5">
    <source>
        <dbReference type="SAM" id="Phobius"/>
    </source>
</evidence>
<feature type="transmembrane region" description="Helical" evidence="5">
    <location>
        <begin position="322"/>
        <end position="344"/>
    </location>
</feature>
<organism evidence="7 8">
    <name type="scientific">Scheffersomyces spartinae</name>
    <dbReference type="NCBI Taxonomy" id="45513"/>
    <lineage>
        <taxon>Eukaryota</taxon>
        <taxon>Fungi</taxon>
        <taxon>Dikarya</taxon>
        <taxon>Ascomycota</taxon>
        <taxon>Saccharomycotina</taxon>
        <taxon>Pichiomycetes</taxon>
        <taxon>Debaryomycetaceae</taxon>
        <taxon>Scheffersomyces</taxon>
    </lineage>
</organism>
<feature type="transmembrane region" description="Helical" evidence="5">
    <location>
        <begin position="69"/>
        <end position="88"/>
    </location>
</feature>
<dbReference type="EMBL" id="JAHMUF010000010">
    <property type="protein sequence ID" value="KAG7193789.1"/>
    <property type="molecule type" value="Genomic_DNA"/>
</dbReference>
<dbReference type="InterPro" id="IPR003020">
    <property type="entry name" value="HCO3_transpt_euk"/>
</dbReference>
<comment type="subcellular location">
    <subcellularLocation>
        <location evidence="1">Membrane</location>
        <topology evidence="1">Multi-pass membrane protein</topology>
    </subcellularLocation>
</comment>
<gene>
    <name evidence="7" type="ORF">KQ657_000482</name>
</gene>
<sequence length="545" mass="61863">MQYFLRLSRKVGLGIYTDVTSRIPYYAQDFKDAWNYRVIPLTIFVFFTNLLPAIAFAQDMFDRTNNAYGVNEILFSSALAGVVFGLFLGQPLCIVGVTGPIAIFSYTVYDLIKDRGTPYFPFMCWIYLWSMIMHLVMALLNWVSYLSFITNFSCDVFGFFINFVYLQKGVQILSRQFEHSVAGGFCSVMLSILMVVFGVGSQVFGSQLHYFNHHVRKVFVDYGVPMSVIFFSGFMHFGGYLNNVDLQRLPITTAFEPTAGKDPLVRPHGWFIHFWPNTNISWGDVFLAIPFGVLLTILFYFDHNVLSLMCQAKRYPLKKPSSFHYDFALLGITTGIAGLLGFPAPNGLIPQAPLHTESLLVHDRHGRVKEVVEQRLTNTLQGVATFIFMTKPFLHVLGLIPQAILAGLFFTMGINGLDSNIVVDRIRFHFLDPRYIELDSCPVKFKQMAQIGSKKWPMVYTVLQVIAGMCEFVITLTKAAIGFPAVLIFYAICAKWVWPKFIPKEYLTQLDGEVADEVIIRNLQLIRDDDTQSDLEDGDASQKEE</sequence>
<dbReference type="GO" id="GO:0000324">
    <property type="term" value="C:fungal-type vacuole"/>
    <property type="evidence" value="ECO:0007669"/>
    <property type="project" value="TreeGrafter"/>
</dbReference>
<protein>
    <recommendedName>
        <fullName evidence="6">Bicarbonate transporter-like transmembrane domain-containing protein</fullName>
    </recommendedName>
</protein>
<evidence type="ECO:0000259" key="6">
    <source>
        <dbReference type="Pfam" id="PF00955"/>
    </source>
</evidence>
<keyword evidence="4 5" id="KW-0472">Membrane</keyword>
<feature type="transmembrane region" description="Helical" evidence="5">
    <location>
        <begin position="94"/>
        <end position="112"/>
    </location>
</feature>
<feature type="transmembrane region" description="Helical" evidence="5">
    <location>
        <begin position="393"/>
        <end position="417"/>
    </location>
</feature>
<feature type="transmembrane region" description="Helical" evidence="5">
    <location>
        <begin position="177"/>
        <end position="199"/>
    </location>
</feature>
<reference evidence="7" key="1">
    <citation type="submission" date="2021-03" db="EMBL/GenBank/DDBJ databases">
        <authorList>
            <person name="Palmer J.M."/>
        </authorList>
    </citation>
    <scope>NUCLEOTIDE SEQUENCE</scope>
    <source>
        <strain evidence="7">ARV_011</strain>
    </source>
</reference>
<feature type="transmembrane region" description="Helical" evidence="5">
    <location>
        <begin position="480"/>
        <end position="498"/>
    </location>
</feature>
<dbReference type="GO" id="GO:0050801">
    <property type="term" value="P:monoatomic ion homeostasis"/>
    <property type="evidence" value="ECO:0007669"/>
    <property type="project" value="TreeGrafter"/>
</dbReference>
<dbReference type="GO" id="GO:0080139">
    <property type="term" value="F:borate efflux transmembrane transporter activity"/>
    <property type="evidence" value="ECO:0007669"/>
    <property type="project" value="TreeGrafter"/>
</dbReference>
<dbReference type="AlphaFoldDB" id="A0A9P7V9P2"/>
<dbReference type="PANTHER" id="PTHR11453:SF82">
    <property type="entry name" value="BORON TRANSPORTER 1"/>
    <property type="match status" value="1"/>
</dbReference>
<feature type="transmembrane region" description="Helical" evidence="5">
    <location>
        <begin position="38"/>
        <end position="57"/>
    </location>
</feature>
<keyword evidence="3 5" id="KW-1133">Transmembrane helix</keyword>
<evidence type="ECO:0000313" key="7">
    <source>
        <dbReference type="EMBL" id="KAG7193789.1"/>
    </source>
</evidence>
<keyword evidence="8" id="KW-1185">Reference proteome</keyword>
<evidence type="ECO:0000256" key="1">
    <source>
        <dbReference type="ARBA" id="ARBA00004141"/>
    </source>
</evidence>
<dbReference type="Gene3D" id="1.10.287.570">
    <property type="entry name" value="Helical hairpin bin"/>
    <property type="match status" value="1"/>
</dbReference>
<dbReference type="Proteomes" id="UP000790833">
    <property type="component" value="Unassembled WGS sequence"/>
</dbReference>
<dbReference type="GO" id="GO:0005886">
    <property type="term" value="C:plasma membrane"/>
    <property type="evidence" value="ECO:0007669"/>
    <property type="project" value="TreeGrafter"/>
</dbReference>